<keyword evidence="1" id="KW-0433">Leucine-rich repeat</keyword>
<protein>
    <submittedName>
        <fullName evidence="3">Uncharacterized protein</fullName>
    </submittedName>
</protein>
<dbReference type="InterPro" id="IPR050216">
    <property type="entry name" value="LRR_domain-containing"/>
</dbReference>
<dbReference type="GO" id="GO:0005737">
    <property type="term" value="C:cytoplasm"/>
    <property type="evidence" value="ECO:0007669"/>
    <property type="project" value="TreeGrafter"/>
</dbReference>
<dbReference type="Pfam" id="PF13855">
    <property type="entry name" value="LRR_8"/>
    <property type="match status" value="1"/>
</dbReference>
<dbReference type="InterPro" id="IPR032675">
    <property type="entry name" value="LRR_dom_sf"/>
</dbReference>
<keyword evidence="4" id="KW-1185">Reference proteome</keyword>
<dbReference type="SUPFAM" id="SSF52058">
    <property type="entry name" value="L domain-like"/>
    <property type="match status" value="1"/>
</dbReference>
<dbReference type="PANTHER" id="PTHR48051:SF54">
    <property type="entry name" value="LEUCINE-RICH REPEAT-CONTAINING PROTEIN"/>
    <property type="match status" value="1"/>
</dbReference>
<dbReference type="AlphaFoldDB" id="A0AAV4N2T4"/>
<evidence type="ECO:0000256" key="1">
    <source>
        <dbReference type="ARBA" id="ARBA00022614"/>
    </source>
</evidence>
<dbReference type="PANTHER" id="PTHR48051">
    <property type="match status" value="1"/>
</dbReference>
<accession>A0AAV4N2T4</accession>
<name>A0AAV4N2T4_9ARAC</name>
<keyword evidence="2" id="KW-0677">Repeat</keyword>
<dbReference type="EMBL" id="BPLQ01001086">
    <property type="protein sequence ID" value="GIX78396.1"/>
    <property type="molecule type" value="Genomic_DNA"/>
</dbReference>
<dbReference type="PROSITE" id="PS51450">
    <property type="entry name" value="LRR"/>
    <property type="match status" value="1"/>
</dbReference>
<evidence type="ECO:0000313" key="4">
    <source>
        <dbReference type="Proteomes" id="UP001054837"/>
    </source>
</evidence>
<evidence type="ECO:0000256" key="2">
    <source>
        <dbReference type="ARBA" id="ARBA00022737"/>
    </source>
</evidence>
<organism evidence="3 4">
    <name type="scientific">Caerostris darwini</name>
    <dbReference type="NCBI Taxonomy" id="1538125"/>
    <lineage>
        <taxon>Eukaryota</taxon>
        <taxon>Metazoa</taxon>
        <taxon>Ecdysozoa</taxon>
        <taxon>Arthropoda</taxon>
        <taxon>Chelicerata</taxon>
        <taxon>Arachnida</taxon>
        <taxon>Araneae</taxon>
        <taxon>Araneomorphae</taxon>
        <taxon>Entelegynae</taxon>
        <taxon>Araneoidea</taxon>
        <taxon>Araneidae</taxon>
        <taxon>Caerostris</taxon>
    </lineage>
</organism>
<dbReference type="Gene3D" id="3.80.10.10">
    <property type="entry name" value="Ribonuclease Inhibitor"/>
    <property type="match status" value="1"/>
</dbReference>
<dbReference type="Proteomes" id="UP001054837">
    <property type="component" value="Unassembled WGS sequence"/>
</dbReference>
<evidence type="ECO:0000313" key="3">
    <source>
        <dbReference type="EMBL" id="GIX78396.1"/>
    </source>
</evidence>
<comment type="caution">
    <text evidence="3">The sequence shown here is derived from an EMBL/GenBank/DDBJ whole genome shotgun (WGS) entry which is preliminary data.</text>
</comment>
<proteinExistence type="predicted"/>
<reference evidence="3 4" key="1">
    <citation type="submission" date="2021-06" db="EMBL/GenBank/DDBJ databases">
        <title>Caerostris darwini draft genome.</title>
        <authorList>
            <person name="Kono N."/>
            <person name="Arakawa K."/>
        </authorList>
    </citation>
    <scope>NUCLEOTIDE SEQUENCE [LARGE SCALE GENOMIC DNA]</scope>
</reference>
<dbReference type="InterPro" id="IPR001611">
    <property type="entry name" value="Leu-rich_rpt"/>
</dbReference>
<sequence>MISIFHCYELLFLNKLDRDPDFWEIIKGSILRENDFSMKCVPNDLWFVAVTIAETKERFPCFMRKFLLKNPYYSPSATDNILSRYLQYHDFVEMHLDSVFKYGEHTKLPKELFQCPNLKALSLKYNFLEKLPPDIGKLQKLEYLALTNNKLQNSSIPYTLSFCTNLKVLLLDNNLLDALPGFLLLIPKLNTVHRHGNHNYFKATFMWYHTDVNERILAIPGCSPSHSLGQPSLKLLAATAIIGSKVNFFASTIVPPILAEFICSIYFDFNVCYKCQIANPKCKPGYKVYTFKNPYLGNTCVPFQHWACSMQCAEAIEVPARAEQLLSSMEQDRQYYRHIKEAQDSTLYHHKTPLEHFACCIL</sequence>
<gene>
    <name evidence="3" type="primary">AVEN_46840_1</name>
    <name evidence="3" type="ORF">CDAR_313641</name>
</gene>